<evidence type="ECO:0000313" key="1">
    <source>
        <dbReference type="EMBL" id="CUG04304.1"/>
    </source>
</evidence>
<organism evidence="1 2">
    <name type="scientific">Bodo saltans</name>
    <name type="common">Flagellated protozoan</name>
    <dbReference type="NCBI Taxonomy" id="75058"/>
    <lineage>
        <taxon>Eukaryota</taxon>
        <taxon>Discoba</taxon>
        <taxon>Euglenozoa</taxon>
        <taxon>Kinetoplastea</taxon>
        <taxon>Metakinetoplastina</taxon>
        <taxon>Eubodonida</taxon>
        <taxon>Bodonidae</taxon>
        <taxon>Bodo</taxon>
    </lineage>
</organism>
<dbReference type="VEuPathDB" id="TriTrypDB:BSAL_70510"/>
<accession>A0A0S4IVJ4</accession>
<sequence>MNSIVSSLKQRVVAIAFLLLVAALAVHWSTTTLDGSQQQQRESDTELSSGVIIMQHGDADNHHARRRNDVGRTTALPSSPMLQIELSTSNLPPAYFPSLAATKAEKRIPPLVRLRTRAQQHQLNESSAAAATTTATTATSNNVHDVIHEAYQGEYGWRFKSYISSKLENDFYVDVLPFVNDQHWPALVGKYRQRVSKLLLESAGRVALNENLVDNSTNNFLAQCDDEENGKHTSASSTTAPLERCFGNVASKSPPSEELFSRFLYEFVCLGEPCSPSTFPYYTGWHLGETKTSFIEPLFANMRHPKFFLTEGVRDFLEDKEYMMVDKWAFHNLHTRWKKHFRSTANDRHRDRQKSIFVDMGASVYFRGQGGASQKWFVGVTDCLCVPFTDMFLFEAKIRSPPLVWSSTPGHLHPNYYWYNYPLEVSAKSWRNPFNHLLHKLSPDDVVTVKVDFDSPGLESAIIRTILQVPELYQTIDELFYEYHVKMAYMHRYWPTADSAVTVRDSIDVFRALRQRGIRAHSWV</sequence>
<evidence type="ECO:0000313" key="2">
    <source>
        <dbReference type="Proteomes" id="UP000051952"/>
    </source>
</evidence>
<proteinExistence type="predicted"/>
<dbReference type="AlphaFoldDB" id="A0A0S4IVJ4"/>
<protein>
    <submittedName>
        <fullName evidence="1">Membrane-associated protein, putative</fullName>
    </submittedName>
</protein>
<dbReference type="Proteomes" id="UP000051952">
    <property type="component" value="Unassembled WGS sequence"/>
</dbReference>
<gene>
    <name evidence="1" type="ORF">BSAL_70510</name>
</gene>
<keyword evidence="2" id="KW-1185">Reference proteome</keyword>
<reference evidence="2" key="1">
    <citation type="submission" date="2015-09" db="EMBL/GenBank/DDBJ databases">
        <authorList>
            <consortium name="Pathogen Informatics"/>
        </authorList>
    </citation>
    <scope>NUCLEOTIDE SEQUENCE [LARGE SCALE GENOMIC DNA]</scope>
    <source>
        <strain evidence="2">Lake Konstanz</strain>
    </source>
</reference>
<name>A0A0S4IVJ4_BODSA</name>
<dbReference type="OrthoDB" id="9981477at2759"/>
<dbReference type="EMBL" id="CYKH01000516">
    <property type="protein sequence ID" value="CUG04304.1"/>
    <property type="molecule type" value="Genomic_DNA"/>
</dbReference>